<proteinExistence type="predicted"/>
<feature type="transmembrane region" description="Helical" evidence="1">
    <location>
        <begin position="16"/>
        <end position="39"/>
    </location>
</feature>
<name>A0A1C3KSN9_PLAOA</name>
<keyword evidence="1" id="KW-0472">Membrane</keyword>
<accession>A0A1C3KSN9</accession>
<evidence type="ECO:0000313" key="3">
    <source>
        <dbReference type="Proteomes" id="UP000243200"/>
    </source>
</evidence>
<feature type="transmembrane region" description="Helical" evidence="1">
    <location>
        <begin position="348"/>
        <end position="368"/>
    </location>
</feature>
<keyword evidence="1" id="KW-1133">Transmembrane helix</keyword>
<dbReference type="VEuPathDB" id="PlasmoDB:POWCR01_090029500"/>
<keyword evidence="1" id="KW-0812">Transmembrane</keyword>
<dbReference type="Proteomes" id="UP000243200">
    <property type="component" value="Chromosome 9"/>
</dbReference>
<organism evidence="2 3">
    <name type="scientific">Plasmodium ovale</name>
    <name type="common">malaria parasite P. ovale</name>
    <dbReference type="NCBI Taxonomy" id="36330"/>
    <lineage>
        <taxon>Eukaryota</taxon>
        <taxon>Sar</taxon>
        <taxon>Alveolata</taxon>
        <taxon>Apicomplexa</taxon>
        <taxon>Aconoidasida</taxon>
        <taxon>Haemosporida</taxon>
        <taxon>Plasmodiidae</taxon>
        <taxon>Plasmodium</taxon>
        <taxon>Plasmodium (Plasmodium)</taxon>
    </lineage>
</organism>
<gene>
    <name evidence="2" type="primary">PowCR01_090029500</name>
    <name evidence="2" type="ORF">POWCR01_090029500</name>
</gene>
<reference evidence="2 3" key="1">
    <citation type="submission" date="2016-06" db="EMBL/GenBank/DDBJ databases">
        <authorList>
            <consortium name="Pathogen Informatics"/>
        </authorList>
    </citation>
    <scope>NUCLEOTIDE SEQUENCE [LARGE SCALE GENOMIC DNA]</scope>
    <source>
        <strain evidence="2">PowCR01</strain>
    </source>
</reference>
<sequence length="710" mass="83833">MKKGNELNIVVGKETVFVFMCIFLLFSTISSASFFPLFYRLMKSRKKNAHKNIYISLLLLNSNDFPTKIKTLKYIFHAYVLKGKSKNGWTGEGKKELINGRETTEKVPFEKATFTNFLVENDNSSNEAKRMSCFFFSVVGDLIRRDYISVLKERKKENNKMILTLVKKKMDKKKVKTTDDYINNLICYAVSKSIFSSHVHQLENNNIFSENIKVDGKSGSRYHLSDNEMEENVDACVYINGIGVNKQSILFKRGNVHSYWKHGAVITCQVEKQYDENFLRGVLFYIKNLVEYYEELVASKKKSQNEMNKNYISCFVINCVYILFNLCCLNNKFINSSYDLIKIIKKRLTCYMNTVIVIAMAEFVLFFSTDEEFVNVSNYLFIHFSKEYKNYLTAITFFDFVMKNVNILNERKFFFKKYCSIILKTYFYHYRIFKNDLIYILPHLIYENNYKDVFCFLLYAPLLISSENMEGIIGNVLSKRTDKKFNFLKNFQGAKVLVQELDNIQVRREAKNERRVKDIVENMHKYFKIYFDIILFGNNERWVCDLTKVILYKLSCADILEMLNKESVKEILKSLNDIININSRILLLFKSEFINLLRNESNYSFLINRKVLEIMAQNIKHMKITYNKIEDYYITLNSFFSSENFKEVKFWVSLIHAFTNMAIYCHDLSGNILETYQNFISQKNATLLLKHIVLENINVIKNISYFKNVK</sequence>
<dbReference type="OrthoDB" id="371232at2759"/>
<dbReference type="AlphaFoldDB" id="A0A1C3KSN9"/>
<evidence type="ECO:0000313" key="2">
    <source>
        <dbReference type="EMBL" id="SBT77160.1"/>
    </source>
</evidence>
<protein>
    <submittedName>
        <fullName evidence="2">Uncharacterized protein</fullName>
    </submittedName>
</protein>
<dbReference type="VEuPathDB" id="PlasmoDB:PocGH01_09034400"/>
<evidence type="ECO:0000256" key="1">
    <source>
        <dbReference type="SAM" id="Phobius"/>
    </source>
</evidence>
<dbReference type="EMBL" id="LT594513">
    <property type="protein sequence ID" value="SBT77160.1"/>
    <property type="molecule type" value="Genomic_DNA"/>
</dbReference>